<comment type="caution">
    <text evidence="10">The sequence shown here is derived from an EMBL/GenBank/DDBJ whole genome shotgun (WGS) entry which is preliminary data.</text>
</comment>
<organism evidence="10 11">
    <name type="scientific">Hyphomonas oceanitis SCH89</name>
    <dbReference type="NCBI Taxonomy" id="1280953"/>
    <lineage>
        <taxon>Bacteria</taxon>
        <taxon>Pseudomonadati</taxon>
        <taxon>Pseudomonadota</taxon>
        <taxon>Alphaproteobacteria</taxon>
        <taxon>Hyphomonadales</taxon>
        <taxon>Hyphomonadaceae</taxon>
        <taxon>Hyphomonas</taxon>
    </lineage>
</organism>
<dbReference type="PANTHER" id="PTHR30033">
    <property type="entry name" value="FLAGELLAR HOOK-ASSOCIATED PROTEIN 1"/>
    <property type="match status" value="1"/>
</dbReference>
<accession>A0A059G5T2</accession>
<dbReference type="PATRIC" id="fig|1280953.3.peg.2743"/>
<evidence type="ECO:0000256" key="2">
    <source>
        <dbReference type="ARBA" id="ARBA00004613"/>
    </source>
</evidence>
<dbReference type="InterPro" id="IPR019776">
    <property type="entry name" value="Flagellar_basal_body_rod_CS"/>
</dbReference>
<keyword evidence="11" id="KW-1185">Reference proteome</keyword>
<dbReference type="InterPro" id="IPR010930">
    <property type="entry name" value="Flg_bb/hook_C_dom"/>
</dbReference>
<dbReference type="InterPro" id="IPR053927">
    <property type="entry name" value="FlgK_helical"/>
</dbReference>
<dbReference type="Pfam" id="PF06429">
    <property type="entry name" value="Flg_bbr_C"/>
    <property type="match status" value="1"/>
</dbReference>
<dbReference type="eggNOG" id="COG1256">
    <property type="taxonomic scope" value="Bacteria"/>
</dbReference>
<dbReference type="GO" id="GO:0005198">
    <property type="term" value="F:structural molecule activity"/>
    <property type="evidence" value="ECO:0007669"/>
    <property type="project" value="InterPro"/>
</dbReference>
<dbReference type="InterPro" id="IPR002371">
    <property type="entry name" value="FlgK"/>
</dbReference>
<feature type="domain" description="Flagellar hook-associated protein FlgK helical" evidence="9">
    <location>
        <begin position="100"/>
        <end position="314"/>
    </location>
</feature>
<feature type="domain" description="Flagellar basal body rod protein N-terminal" evidence="7">
    <location>
        <begin position="7"/>
        <end position="36"/>
    </location>
</feature>
<sequence length="482" mass="49895">MTLSSAINSAKSGLQITSLRADIAATNVANASTPGYVSRALVVSERRVGGTAGGVEAIGISRSQNYALTAERRNLTSDYAQADMLTSTWKTLSAQIGNSSEGTGLFKAFSGLESTLSDLALSPESSSNAAAVLSSAKSVVQELHNLSQMVDSLRSEADHEISNGVDIVNSALKTIQNINGRLSSMDRTSSQAAGLIDERNRALDTISEYMPVQTVDRQYGAIDVVTPEGVFLLAGTARKIEFSPTSAFGQGDTLANGTLSGMSVDGISITPGSSSYGAVSSGVFGALFTLRDQDLPAVGAQLDALAGDLITRFSDDALDPTKTPGEQGIFVDSTGAGGVGLASRISINAAIDPDKGGGTWRLRDGIGATAPGPTGNATILNGLLGAFKSANPINDSGIQGSFSSVEMVAQFASLAGQSRVQNETVLSSTSSQHAMLLQAEQAQNGVDVDTQMQDLLLIEQAYAANARVIEIASQMIQRLMDI</sequence>
<name>A0A059G5T2_9PROT</name>
<dbReference type="NCBIfam" id="TIGR02492">
    <property type="entry name" value="flgK_ends"/>
    <property type="match status" value="1"/>
</dbReference>
<keyword evidence="6" id="KW-0975">Bacterial flagellum</keyword>
<dbReference type="SUPFAM" id="SSF64518">
    <property type="entry name" value="Phase 1 flagellin"/>
    <property type="match status" value="1"/>
</dbReference>
<dbReference type="EMBL" id="ARYL01000021">
    <property type="protein sequence ID" value="KDA01818.1"/>
    <property type="molecule type" value="Genomic_DNA"/>
</dbReference>
<dbReference type="AlphaFoldDB" id="A0A059G5T2"/>
<dbReference type="PROSITE" id="PS00588">
    <property type="entry name" value="FLAGELLA_BB_ROD"/>
    <property type="match status" value="1"/>
</dbReference>
<protein>
    <recommendedName>
        <fullName evidence="4">Flagellar hook-associated protein 1</fullName>
    </recommendedName>
</protein>
<gene>
    <name evidence="10" type="primary">flgK</name>
    <name evidence="10" type="ORF">HOC_13639</name>
</gene>
<evidence type="ECO:0000256" key="5">
    <source>
        <dbReference type="ARBA" id="ARBA00022525"/>
    </source>
</evidence>
<evidence type="ECO:0000313" key="10">
    <source>
        <dbReference type="EMBL" id="KDA01818.1"/>
    </source>
</evidence>
<evidence type="ECO:0000256" key="4">
    <source>
        <dbReference type="ARBA" id="ARBA00016244"/>
    </source>
</evidence>
<evidence type="ECO:0000259" key="9">
    <source>
        <dbReference type="Pfam" id="PF22638"/>
    </source>
</evidence>
<dbReference type="RefSeq" id="WP_035539499.1">
    <property type="nucleotide sequence ID" value="NZ_ARYL01000021.1"/>
</dbReference>
<evidence type="ECO:0000256" key="6">
    <source>
        <dbReference type="ARBA" id="ARBA00023143"/>
    </source>
</evidence>
<keyword evidence="5" id="KW-0964">Secreted</keyword>
<keyword evidence="10" id="KW-0969">Cilium</keyword>
<dbReference type="Pfam" id="PF22638">
    <property type="entry name" value="FlgK_D1"/>
    <property type="match status" value="1"/>
</dbReference>
<keyword evidence="10" id="KW-0966">Cell projection</keyword>
<dbReference type="PANTHER" id="PTHR30033:SF1">
    <property type="entry name" value="FLAGELLAR HOOK-ASSOCIATED PROTEIN 1"/>
    <property type="match status" value="1"/>
</dbReference>
<dbReference type="OrthoDB" id="7181295at2"/>
<reference evidence="10 11" key="1">
    <citation type="journal article" date="2014" name="Antonie Van Leeuwenhoek">
        <title>Hyphomonas beringensis sp. nov. and Hyphomonas chukchiensis sp. nov., isolated from surface seawater of the Bering Sea and Chukchi Sea.</title>
        <authorList>
            <person name="Li C."/>
            <person name="Lai Q."/>
            <person name="Li G."/>
            <person name="Dong C."/>
            <person name="Wang J."/>
            <person name="Liao Y."/>
            <person name="Shao Z."/>
        </authorList>
    </citation>
    <scope>NUCLEOTIDE SEQUENCE [LARGE SCALE GENOMIC DNA]</scope>
    <source>
        <strain evidence="10 11">SCH89</strain>
    </source>
</reference>
<evidence type="ECO:0000259" key="7">
    <source>
        <dbReference type="Pfam" id="PF00460"/>
    </source>
</evidence>
<dbReference type="GO" id="GO:0005576">
    <property type="term" value="C:extracellular region"/>
    <property type="evidence" value="ECO:0007669"/>
    <property type="project" value="UniProtKB-SubCell"/>
</dbReference>
<comment type="subcellular location">
    <subcellularLocation>
        <location evidence="1">Bacterial flagellum basal body</location>
    </subcellularLocation>
    <subcellularLocation>
        <location evidence="2">Secreted</location>
    </subcellularLocation>
</comment>
<dbReference type="GO" id="GO:0009425">
    <property type="term" value="C:bacterial-type flagellum basal body"/>
    <property type="evidence" value="ECO:0007669"/>
    <property type="project" value="UniProtKB-SubCell"/>
</dbReference>
<dbReference type="Pfam" id="PF00460">
    <property type="entry name" value="Flg_bb_rod"/>
    <property type="match status" value="1"/>
</dbReference>
<proteinExistence type="inferred from homology"/>
<evidence type="ECO:0000256" key="3">
    <source>
        <dbReference type="ARBA" id="ARBA00009677"/>
    </source>
</evidence>
<dbReference type="Proteomes" id="UP000024942">
    <property type="component" value="Unassembled WGS sequence"/>
</dbReference>
<dbReference type="STRING" id="1280953.HOC_13639"/>
<keyword evidence="10" id="KW-0282">Flagellum</keyword>
<dbReference type="GO" id="GO:0044780">
    <property type="term" value="P:bacterial-type flagellum assembly"/>
    <property type="evidence" value="ECO:0007669"/>
    <property type="project" value="InterPro"/>
</dbReference>
<evidence type="ECO:0000256" key="1">
    <source>
        <dbReference type="ARBA" id="ARBA00004117"/>
    </source>
</evidence>
<comment type="similarity">
    <text evidence="3">Belongs to the flagella basal body rod proteins family.</text>
</comment>
<dbReference type="InterPro" id="IPR001444">
    <property type="entry name" value="Flag_bb_rod_N"/>
</dbReference>
<dbReference type="GO" id="GO:0009424">
    <property type="term" value="C:bacterial-type flagellum hook"/>
    <property type="evidence" value="ECO:0007669"/>
    <property type="project" value="InterPro"/>
</dbReference>
<evidence type="ECO:0000313" key="11">
    <source>
        <dbReference type="Proteomes" id="UP000024942"/>
    </source>
</evidence>
<feature type="domain" description="Flagellar basal-body/hook protein C-terminal" evidence="8">
    <location>
        <begin position="445"/>
        <end position="481"/>
    </location>
</feature>
<evidence type="ECO:0000259" key="8">
    <source>
        <dbReference type="Pfam" id="PF06429"/>
    </source>
</evidence>